<dbReference type="AlphaFoldDB" id="A0A918LG47"/>
<organism evidence="7 8">
    <name type="scientific">Actinokineospora fastidiosa</name>
    <dbReference type="NCBI Taxonomy" id="1816"/>
    <lineage>
        <taxon>Bacteria</taxon>
        <taxon>Bacillati</taxon>
        <taxon>Actinomycetota</taxon>
        <taxon>Actinomycetes</taxon>
        <taxon>Pseudonocardiales</taxon>
        <taxon>Pseudonocardiaceae</taxon>
        <taxon>Actinokineospora</taxon>
    </lineage>
</organism>
<evidence type="ECO:0000256" key="3">
    <source>
        <dbReference type="ARBA" id="ARBA00023027"/>
    </source>
</evidence>
<keyword evidence="2" id="KW-0560">Oxidoreductase</keyword>
<comment type="similarity">
    <text evidence="1">Belongs to the HIBADH-related family.</text>
</comment>
<name>A0A918LG47_9PSEU</name>
<accession>A0A918LG47</accession>
<dbReference type="PANTHER" id="PTHR43580">
    <property type="entry name" value="OXIDOREDUCTASE GLYR1-RELATED"/>
    <property type="match status" value="1"/>
</dbReference>
<dbReference type="Pfam" id="PF03446">
    <property type="entry name" value="NAD_binding_2"/>
    <property type="match status" value="1"/>
</dbReference>
<proteinExistence type="inferred from homology"/>
<dbReference type="InterPro" id="IPR006115">
    <property type="entry name" value="6PGDH_NADP-bd"/>
</dbReference>
<dbReference type="InterPro" id="IPR029154">
    <property type="entry name" value="HIBADH-like_NADP-bd"/>
</dbReference>
<dbReference type="SUPFAM" id="SSF51735">
    <property type="entry name" value="NAD(P)-binding Rossmann-fold domains"/>
    <property type="match status" value="1"/>
</dbReference>
<evidence type="ECO:0000259" key="6">
    <source>
        <dbReference type="Pfam" id="PF14833"/>
    </source>
</evidence>
<evidence type="ECO:0000256" key="2">
    <source>
        <dbReference type="ARBA" id="ARBA00023002"/>
    </source>
</evidence>
<dbReference type="Proteomes" id="UP000660680">
    <property type="component" value="Unassembled WGS sequence"/>
</dbReference>
<dbReference type="GO" id="GO:0050661">
    <property type="term" value="F:NADP binding"/>
    <property type="evidence" value="ECO:0007669"/>
    <property type="project" value="InterPro"/>
</dbReference>
<dbReference type="InterPro" id="IPR013328">
    <property type="entry name" value="6PGD_dom2"/>
</dbReference>
<dbReference type="Gene3D" id="1.10.1040.10">
    <property type="entry name" value="N-(1-d-carboxylethyl)-l-norvaline Dehydrogenase, domain 2"/>
    <property type="match status" value="1"/>
</dbReference>
<dbReference type="GO" id="GO:0016491">
    <property type="term" value="F:oxidoreductase activity"/>
    <property type="evidence" value="ECO:0007669"/>
    <property type="project" value="UniProtKB-KW"/>
</dbReference>
<dbReference type="InterPro" id="IPR036291">
    <property type="entry name" value="NAD(P)-bd_dom_sf"/>
</dbReference>
<reference evidence="7" key="1">
    <citation type="journal article" date="2014" name="Int. J. Syst. Evol. Microbiol.">
        <title>Complete genome sequence of Corynebacterium casei LMG S-19264T (=DSM 44701T), isolated from a smear-ripened cheese.</title>
        <authorList>
            <consortium name="US DOE Joint Genome Institute (JGI-PGF)"/>
            <person name="Walter F."/>
            <person name="Albersmeier A."/>
            <person name="Kalinowski J."/>
            <person name="Ruckert C."/>
        </authorList>
    </citation>
    <scope>NUCLEOTIDE SEQUENCE</scope>
    <source>
        <strain evidence="7">JCM 3276</strain>
    </source>
</reference>
<evidence type="ECO:0000256" key="4">
    <source>
        <dbReference type="PIRSR" id="PIRSR000103-1"/>
    </source>
</evidence>
<gene>
    <name evidence="7" type="ORF">GCM10010171_42050</name>
</gene>
<sequence>MGSPMAVNLARSGTPVVVWNRTPAKCAPALAAGAEQGESVAAVFDRAEIVFLMLADEAAVDAVLDRGGPAFGPRVRGRVVVQMGTLAATYSQALEADIAAAGGDYVEAPVSGSKGPAESATLVGMVAGSAAERVRPLMAAMCSRVVDCGAVPGALLMKFAVNLHLITLATGLAEAFHFAEEHGLDTVRLAEILDNGPMSSALSRAKTAKLVAGDLAVQAACADVLKNNQLIAGAARANGTASPLLDACHALFTETVALGHGKSDMIAVIHALRERTG</sequence>
<feature type="active site" evidence="4">
    <location>
        <position position="158"/>
    </location>
</feature>
<dbReference type="Gene3D" id="3.40.50.720">
    <property type="entry name" value="NAD(P)-binding Rossmann-like Domain"/>
    <property type="match status" value="1"/>
</dbReference>
<reference evidence="7" key="2">
    <citation type="submission" date="2020-09" db="EMBL/GenBank/DDBJ databases">
        <authorList>
            <person name="Sun Q."/>
            <person name="Ohkuma M."/>
        </authorList>
    </citation>
    <scope>NUCLEOTIDE SEQUENCE</scope>
    <source>
        <strain evidence="7">JCM 3276</strain>
    </source>
</reference>
<dbReference type="GO" id="GO:0051287">
    <property type="term" value="F:NAD binding"/>
    <property type="evidence" value="ECO:0007669"/>
    <property type="project" value="InterPro"/>
</dbReference>
<dbReference type="EMBL" id="BMRB01000003">
    <property type="protein sequence ID" value="GGS42643.1"/>
    <property type="molecule type" value="Genomic_DNA"/>
</dbReference>
<evidence type="ECO:0000259" key="5">
    <source>
        <dbReference type="Pfam" id="PF03446"/>
    </source>
</evidence>
<keyword evidence="3" id="KW-0520">NAD</keyword>
<dbReference type="InterPro" id="IPR015815">
    <property type="entry name" value="HIBADH-related"/>
</dbReference>
<comment type="caution">
    <text evidence="7">The sequence shown here is derived from an EMBL/GenBank/DDBJ whole genome shotgun (WGS) entry which is preliminary data.</text>
</comment>
<dbReference type="InterPro" id="IPR008927">
    <property type="entry name" value="6-PGluconate_DH-like_C_sf"/>
</dbReference>
<keyword evidence="8" id="KW-1185">Reference proteome</keyword>
<protein>
    <submittedName>
        <fullName evidence="7">6-phosphogluconate dehydrogenase</fullName>
    </submittedName>
</protein>
<dbReference type="PANTHER" id="PTHR43580:SF2">
    <property type="entry name" value="CYTOKINE-LIKE NUCLEAR FACTOR N-PAC"/>
    <property type="match status" value="1"/>
</dbReference>
<dbReference type="Pfam" id="PF14833">
    <property type="entry name" value="NAD_binding_11"/>
    <property type="match status" value="1"/>
</dbReference>
<feature type="domain" description="3-hydroxyisobutyrate dehydrogenase-like NAD-binding" evidence="6">
    <location>
        <begin position="157"/>
        <end position="271"/>
    </location>
</feature>
<evidence type="ECO:0000256" key="1">
    <source>
        <dbReference type="ARBA" id="ARBA00009080"/>
    </source>
</evidence>
<evidence type="ECO:0000313" key="7">
    <source>
        <dbReference type="EMBL" id="GGS42643.1"/>
    </source>
</evidence>
<dbReference type="PIRSF" id="PIRSF000103">
    <property type="entry name" value="HIBADH"/>
    <property type="match status" value="1"/>
</dbReference>
<dbReference type="SUPFAM" id="SSF48179">
    <property type="entry name" value="6-phosphogluconate dehydrogenase C-terminal domain-like"/>
    <property type="match status" value="1"/>
</dbReference>
<feature type="domain" description="6-phosphogluconate dehydrogenase NADP-binding" evidence="5">
    <location>
        <begin position="1"/>
        <end position="148"/>
    </location>
</feature>
<dbReference type="InterPro" id="IPR051265">
    <property type="entry name" value="HIBADH-related_NP60_sf"/>
</dbReference>
<evidence type="ECO:0000313" key="8">
    <source>
        <dbReference type="Proteomes" id="UP000660680"/>
    </source>
</evidence>